<proteinExistence type="predicted"/>
<gene>
    <name evidence="1" type="ORF">F511_46847</name>
</gene>
<evidence type="ECO:0000313" key="2">
    <source>
        <dbReference type="Proteomes" id="UP000250235"/>
    </source>
</evidence>
<name>A0A2Z6ZYY7_9LAMI</name>
<sequence>MNARDVRDGRARETNAARQLARMRRTHAGRVLRTLVDAWRGERPLVVHHRRACRTMLRRVLRAMDAATGCAARSKAGRPLLPLGCWTSPMVAQALGIVARYWPAAVESRCEAACVVVRAAVRPCGARNFHGGAGRPALRRVSGDIVTAGLNSSRVWFGPVPGTREAFGPVCDVGPGFDRF</sequence>
<dbReference type="EMBL" id="KV151043">
    <property type="protein sequence ID" value="KZT76128.1"/>
    <property type="molecule type" value="Genomic_DNA"/>
</dbReference>
<dbReference type="Proteomes" id="UP000250235">
    <property type="component" value="Unassembled WGS sequence"/>
</dbReference>
<protein>
    <submittedName>
        <fullName evidence="1">Uncharacterized protein</fullName>
    </submittedName>
</protein>
<dbReference type="AlphaFoldDB" id="A0A2Z6ZYY7"/>
<organism evidence="1 2">
    <name type="scientific">Dorcoceras hygrometricum</name>
    <dbReference type="NCBI Taxonomy" id="472368"/>
    <lineage>
        <taxon>Eukaryota</taxon>
        <taxon>Viridiplantae</taxon>
        <taxon>Streptophyta</taxon>
        <taxon>Embryophyta</taxon>
        <taxon>Tracheophyta</taxon>
        <taxon>Spermatophyta</taxon>
        <taxon>Magnoliopsida</taxon>
        <taxon>eudicotyledons</taxon>
        <taxon>Gunneridae</taxon>
        <taxon>Pentapetalae</taxon>
        <taxon>asterids</taxon>
        <taxon>lamiids</taxon>
        <taxon>Lamiales</taxon>
        <taxon>Gesneriaceae</taxon>
        <taxon>Didymocarpoideae</taxon>
        <taxon>Trichosporeae</taxon>
        <taxon>Loxocarpinae</taxon>
        <taxon>Dorcoceras</taxon>
    </lineage>
</organism>
<accession>A0A2Z6ZYY7</accession>
<reference evidence="1 2" key="1">
    <citation type="journal article" date="2015" name="Proc. Natl. Acad. Sci. U.S.A.">
        <title>The resurrection genome of Boea hygrometrica: A blueprint for survival of dehydration.</title>
        <authorList>
            <person name="Xiao L."/>
            <person name="Yang G."/>
            <person name="Zhang L."/>
            <person name="Yang X."/>
            <person name="Zhao S."/>
            <person name="Ji Z."/>
            <person name="Zhou Q."/>
            <person name="Hu M."/>
            <person name="Wang Y."/>
            <person name="Chen M."/>
            <person name="Xu Y."/>
            <person name="Jin H."/>
            <person name="Xiao X."/>
            <person name="Hu G."/>
            <person name="Bao F."/>
            <person name="Hu Y."/>
            <person name="Wan P."/>
            <person name="Li L."/>
            <person name="Deng X."/>
            <person name="Kuang T."/>
            <person name="Xiang C."/>
            <person name="Zhu J.K."/>
            <person name="Oliver M.J."/>
            <person name="He Y."/>
        </authorList>
    </citation>
    <scope>NUCLEOTIDE SEQUENCE [LARGE SCALE GENOMIC DNA]</scope>
    <source>
        <strain evidence="2">cv. XS01</strain>
    </source>
</reference>
<keyword evidence="2" id="KW-1185">Reference proteome</keyword>
<evidence type="ECO:0000313" key="1">
    <source>
        <dbReference type="EMBL" id="KZT76128.1"/>
    </source>
</evidence>